<dbReference type="Pfam" id="PF13581">
    <property type="entry name" value="HATPase_c_2"/>
    <property type="match status" value="1"/>
</dbReference>
<dbReference type="InterPro" id="IPR050267">
    <property type="entry name" value="Anti-sigma-factor_SerPK"/>
</dbReference>
<evidence type="ECO:0000259" key="2">
    <source>
        <dbReference type="Pfam" id="PF13581"/>
    </source>
</evidence>
<dbReference type="InterPro" id="IPR036890">
    <property type="entry name" value="HATPase_C_sf"/>
</dbReference>
<keyword evidence="1" id="KW-0808">Transferase</keyword>
<dbReference type="Proteomes" id="UP000320085">
    <property type="component" value="Unassembled WGS sequence"/>
</dbReference>
<evidence type="ECO:0000313" key="5">
    <source>
        <dbReference type="Proteomes" id="UP000320085"/>
    </source>
</evidence>
<evidence type="ECO:0000259" key="3">
    <source>
        <dbReference type="Pfam" id="PF14417"/>
    </source>
</evidence>
<dbReference type="InterPro" id="IPR025847">
    <property type="entry name" value="MEDS_domain"/>
</dbReference>
<dbReference type="Gene3D" id="3.30.565.10">
    <property type="entry name" value="Histidine kinase-like ATPase, C-terminal domain"/>
    <property type="match status" value="1"/>
</dbReference>
<name>A0A543PQN5_9MICO</name>
<feature type="domain" description="Histidine kinase/HSP90-like ATPase" evidence="2">
    <location>
        <begin position="218"/>
        <end position="322"/>
    </location>
</feature>
<sequence>MGGMSHAGMPRWGHGEGVSWHALDSDEVEAVARFVAHGWAQSEHALVIASPAHRHRIEAATAQLGADPELERAQGHYLAVDADETLRRFVVDGVLDPRRFRAVVTDLLARASSDGSHVRVFSELIALLWLGDDVQNALDIELQWRFLLRRHDFSLLCAYPTPDFAASGLVDVRRVCDLHTDLAVGESTRVGADSGTSGGPVAVGRYHACSQVYLPVAESVPSARHFVVDVLRAWGLDDLDGDAAIVISELATNALRHAETPFRAVLDRQQDGVRLGVEDAARDPLARRSPSSYDLGGRGVDIVEALSRRWGWTELPSGKLVWAELVEAGATPAAAASEG</sequence>
<dbReference type="AlphaFoldDB" id="A0A543PQN5"/>
<dbReference type="GO" id="GO:0004674">
    <property type="term" value="F:protein serine/threonine kinase activity"/>
    <property type="evidence" value="ECO:0007669"/>
    <property type="project" value="UniProtKB-KW"/>
</dbReference>
<reference evidence="4 5" key="1">
    <citation type="submission" date="2019-06" db="EMBL/GenBank/DDBJ databases">
        <title>Sequencing the genomes of 1000 actinobacteria strains.</title>
        <authorList>
            <person name="Klenk H.-P."/>
        </authorList>
    </citation>
    <scope>NUCLEOTIDE SEQUENCE [LARGE SCALE GENOMIC DNA]</scope>
    <source>
        <strain evidence="4 5">DSM 21776</strain>
    </source>
</reference>
<keyword evidence="1" id="KW-0418">Kinase</keyword>
<dbReference type="EMBL" id="VFQF01000002">
    <property type="protein sequence ID" value="TQN46380.1"/>
    <property type="molecule type" value="Genomic_DNA"/>
</dbReference>
<dbReference type="PANTHER" id="PTHR35526:SF3">
    <property type="entry name" value="ANTI-SIGMA-F FACTOR RSBW"/>
    <property type="match status" value="1"/>
</dbReference>
<evidence type="ECO:0000256" key="1">
    <source>
        <dbReference type="ARBA" id="ARBA00022527"/>
    </source>
</evidence>
<protein>
    <submittedName>
        <fullName evidence="4">DcmR-like sensory protein</fullName>
    </submittedName>
</protein>
<proteinExistence type="predicted"/>
<accession>A0A543PQN5</accession>
<dbReference type="PANTHER" id="PTHR35526">
    <property type="entry name" value="ANTI-SIGMA-F FACTOR RSBW-RELATED"/>
    <property type="match status" value="1"/>
</dbReference>
<dbReference type="OrthoDB" id="3867457at2"/>
<dbReference type="InterPro" id="IPR003594">
    <property type="entry name" value="HATPase_dom"/>
</dbReference>
<dbReference type="CDD" id="cd16936">
    <property type="entry name" value="HATPase_RsbW-like"/>
    <property type="match status" value="1"/>
</dbReference>
<feature type="domain" description="MEDS" evidence="3">
    <location>
        <begin position="25"/>
        <end position="175"/>
    </location>
</feature>
<comment type="caution">
    <text evidence="4">The sequence shown here is derived from an EMBL/GenBank/DDBJ whole genome shotgun (WGS) entry which is preliminary data.</text>
</comment>
<evidence type="ECO:0000313" key="4">
    <source>
        <dbReference type="EMBL" id="TQN46380.1"/>
    </source>
</evidence>
<organism evidence="4 5">
    <name type="scientific">Humibacillus xanthopallidus</name>
    <dbReference type="NCBI Taxonomy" id="412689"/>
    <lineage>
        <taxon>Bacteria</taxon>
        <taxon>Bacillati</taxon>
        <taxon>Actinomycetota</taxon>
        <taxon>Actinomycetes</taxon>
        <taxon>Micrococcales</taxon>
        <taxon>Intrasporangiaceae</taxon>
        <taxon>Humibacillus</taxon>
    </lineage>
</organism>
<keyword evidence="1" id="KW-0723">Serine/threonine-protein kinase</keyword>
<dbReference type="Pfam" id="PF14417">
    <property type="entry name" value="MEDS"/>
    <property type="match status" value="1"/>
</dbReference>
<gene>
    <name evidence="4" type="ORF">FHX52_3101</name>
</gene>